<dbReference type="InterPro" id="IPR000953">
    <property type="entry name" value="Chromo/chromo_shadow_dom"/>
</dbReference>
<dbReference type="PROSITE" id="PS50013">
    <property type="entry name" value="CHROMO_2"/>
    <property type="match status" value="1"/>
</dbReference>
<feature type="region of interest" description="Disordered" evidence="2">
    <location>
        <begin position="421"/>
        <end position="544"/>
    </location>
</feature>
<feature type="region of interest" description="Disordered" evidence="2">
    <location>
        <begin position="768"/>
        <end position="893"/>
    </location>
</feature>
<name>A0A6A6UV81_9PLEO</name>
<feature type="domain" description="Chromo" evidence="3">
    <location>
        <begin position="55"/>
        <end position="124"/>
    </location>
</feature>
<keyword evidence="5" id="KW-1185">Reference proteome</keyword>
<sequence length="1332" mass="148103">MEADLEKPELEDYDTDAISVTSTVPEEEDGAVSAASDQHFQVDEILAEVDFLAIHESEDIATEWRDLPDENGELKRIEVVTKYLVQWSGYPFSQCTWEPKENFDGPLHLEKWDKKKASLINENVDVSEYSEKISDEFEDALRIVEQNRDSRKEKRAKKRQKLREQLKRTLFPDMDPEPTTDAEHGAQNGAATGTQSTQGSALFTSGPPPPLVTKRRRPILHSSASSSSSSGEDEPLFKRRASTNPQNGAPTPRPALSLKTNVSSKQVSATANAVSITDAASKEASRASKKAPPARQGSLPASKGASSASSNKAALNRSAQTITNASATSESSEGPVKAGAGPAKPLPSNGKSTGGTAKRSSQGGIRGITKAPGRIRIINEPPKRRQRADTGKPFKNISHQYAVLKKGRQERVDDFSKLIAVYPDKDVEGSATTPETTKVPTSTEGASAEENVGAEGDASGGHGDANPEARPAVTERAVADQSSTKDDPYGRREPGRRRVPVEDVAPSAARPDRDNRLPDLRDIPRGPAAERQPQVGSPHDRDVLPKYRTPPIGCYRWMYLHESCYISADDCPYAHGNTGWVQQLDGEPKRIDPAQPPIFSLEPRNRRMTCWFWWTHPIGCSNRDCDFAHHNTGLLKVVNAARRSRPGPSVIEIDYLEQPVSKKRKKDRTETSDISGPSPRPPPNLLTCAFWANDPRGCRNTAEECKFQHYETGHVAPLPEGYRIKGASGLNNGFGPPHVDDYSPGPARTPDAPRGRALAQDYADQIMENSSRSRAPQDRDLPPHDQGRPPAEHRSRSRGPPQNGGVPPDDLLLSEPRRVRWEEDKYTQPSYSSLRQTVKDPAQPRDAQTRSKLLSADTRDKGRSPEPHPEGTAPREASFIPAPGTTTTPSAITLRGAPGQLVMAPNATTPRPGLDDPQRELIREIGAAFKLDFDQLFPKGLDKKAFMIFHPAEHLKELDMITRWLLAHSVEVYPLGKAGAWEAFSRHILAGGTGTILAHPAWKEYECIPRFGEILRTSTRIWSVGFQRHNFMTMANLKTDSFPPQYDCVPLFIAGAIICITTDVFERTPEEALKILHLFDHKLHTNPHYSIVNPNIRWRLAVQPCLEDNMYRWMEANEDAINEGDPDAGLFAKITLRLVNLHNKYDNASKHPISMQPDDYYSILEMEGQKEYLKILKGDGPLAANTMQVKYWIDKFMKWRREYRHCFVVHTEPEETDWQSQWPIIDEVITPAKCVEYLEQTGPAARIPFLEWVEDPELTAEEENIVEIVKKMRFEIKAKQGAGDRVRFEGHSRPEQRHVSNELAGHRSTSAATGGPANREDRSISMDLSSDT</sequence>
<organism evidence="4 5">
    <name type="scientific">Sporormia fimetaria CBS 119925</name>
    <dbReference type="NCBI Taxonomy" id="1340428"/>
    <lineage>
        <taxon>Eukaryota</taxon>
        <taxon>Fungi</taxon>
        <taxon>Dikarya</taxon>
        <taxon>Ascomycota</taxon>
        <taxon>Pezizomycotina</taxon>
        <taxon>Dothideomycetes</taxon>
        <taxon>Pleosporomycetidae</taxon>
        <taxon>Pleosporales</taxon>
        <taxon>Sporormiaceae</taxon>
        <taxon>Sporormia</taxon>
    </lineage>
</organism>
<feature type="region of interest" description="Disordered" evidence="2">
    <location>
        <begin position="1284"/>
        <end position="1332"/>
    </location>
</feature>
<feature type="compositionally biased region" description="Low complexity" evidence="2">
    <location>
        <begin position="432"/>
        <end position="444"/>
    </location>
</feature>
<feature type="compositionally biased region" description="Basic and acidic residues" evidence="2">
    <location>
        <begin position="483"/>
        <end position="493"/>
    </location>
</feature>
<feature type="compositionally biased region" description="Basic and acidic residues" evidence="2">
    <location>
        <begin position="381"/>
        <end position="392"/>
    </location>
</feature>
<evidence type="ECO:0000313" key="4">
    <source>
        <dbReference type="EMBL" id="KAF2742168.1"/>
    </source>
</evidence>
<dbReference type="Pfam" id="PF00385">
    <property type="entry name" value="Chromo"/>
    <property type="match status" value="1"/>
</dbReference>
<accession>A0A6A6UV81</accession>
<feature type="region of interest" description="Disordered" evidence="2">
    <location>
        <begin position="656"/>
        <end position="685"/>
    </location>
</feature>
<comment type="subunit">
    <text evidence="1">Component of the NuA4 histone acetyltransferase complex.</text>
</comment>
<protein>
    <recommendedName>
        <fullName evidence="3">Chromo domain-containing protein</fullName>
    </recommendedName>
</protein>
<dbReference type="OrthoDB" id="1918685at2759"/>
<reference evidence="4" key="1">
    <citation type="journal article" date="2020" name="Stud. Mycol.">
        <title>101 Dothideomycetes genomes: a test case for predicting lifestyles and emergence of pathogens.</title>
        <authorList>
            <person name="Haridas S."/>
            <person name="Albert R."/>
            <person name="Binder M."/>
            <person name="Bloem J."/>
            <person name="Labutti K."/>
            <person name="Salamov A."/>
            <person name="Andreopoulos B."/>
            <person name="Baker S."/>
            <person name="Barry K."/>
            <person name="Bills G."/>
            <person name="Bluhm B."/>
            <person name="Cannon C."/>
            <person name="Castanera R."/>
            <person name="Culley D."/>
            <person name="Daum C."/>
            <person name="Ezra D."/>
            <person name="Gonzalez J."/>
            <person name="Henrissat B."/>
            <person name="Kuo A."/>
            <person name="Liang C."/>
            <person name="Lipzen A."/>
            <person name="Lutzoni F."/>
            <person name="Magnuson J."/>
            <person name="Mondo S."/>
            <person name="Nolan M."/>
            <person name="Ohm R."/>
            <person name="Pangilinan J."/>
            <person name="Park H.-J."/>
            <person name="Ramirez L."/>
            <person name="Alfaro M."/>
            <person name="Sun H."/>
            <person name="Tritt A."/>
            <person name="Yoshinaga Y."/>
            <person name="Zwiers L.-H."/>
            <person name="Turgeon B."/>
            <person name="Goodwin S."/>
            <person name="Spatafora J."/>
            <person name="Crous P."/>
            <person name="Grigoriev I."/>
        </authorList>
    </citation>
    <scope>NUCLEOTIDE SEQUENCE</scope>
    <source>
        <strain evidence="4">CBS 119925</strain>
    </source>
</reference>
<dbReference type="SMART" id="SM00298">
    <property type="entry name" value="CHROMO"/>
    <property type="match status" value="1"/>
</dbReference>
<dbReference type="Gene3D" id="2.40.50.40">
    <property type="match status" value="1"/>
</dbReference>
<feature type="compositionally biased region" description="Polar residues" evidence="2">
    <location>
        <begin position="349"/>
        <end position="363"/>
    </location>
</feature>
<feature type="compositionally biased region" description="Basic and acidic residues" evidence="2">
    <location>
        <begin position="815"/>
        <end position="826"/>
    </location>
</feature>
<feature type="compositionally biased region" description="Low complexity" evidence="2">
    <location>
        <begin position="290"/>
        <end position="319"/>
    </location>
</feature>
<feature type="region of interest" description="Disordered" evidence="2">
    <location>
        <begin position="727"/>
        <end position="754"/>
    </location>
</feature>
<evidence type="ECO:0000313" key="5">
    <source>
        <dbReference type="Proteomes" id="UP000799440"/>
    </source>
</evidence>
<dbReference type="InterPro" id="IPR023780">
    <property type="entry name" value="Chromo_domain"/>
</dbReference>
<feature type="compositionally biased region" description="Polar residues" evidence="2">
    <location>
        <begin position="258"/>
        <end position="275"/>
    </location>
</feature>
<feature type="compositionally biased region" description="Basic and acidic residues" evidence="2">
    <location>
        <begin position="510"/>
        <end position="524"/>
    </location>
</feature>
<feature type="compositionally biased region" description="Basic and acidic residues" evidence="2">
    <location>
        <begin position="1284"/>
        <end position="1300"/>
    </location>
</feature>
<feature type="compositionally biased region" description="Basic and acidic residues" evidence="2">
    <location>
        <begin position="857"/>
        <end position="869"/>
    </location>
</feature>
<feature type="compositionally biased region" description="Basic and acidic residues" evidence="2">
    <location>
        <begin position="775"/>
        <end position="794"/>
    </location>
</feature>
<evidence type="ECO:0000259" key="3">
    <source>
        <dbReference type="PROSITE" id="PS50013"/>
    </source>
</evidence>
<feature type="compositionally biased region" description="Polar residues" evidence="2">
    <location>
        <begin position="320"/>
        <end position="332"/>
    </location>
</feature>
<dbReference type="Proteomes" id="UP000799440">
    <property type="component" value="Unassembled WGS sequence"/>
</dbReference>
<gene>
    <name evidence="4" type="ORF">M011DRAFT_472483</name>
</gene>
<dbReference type="InterPro" id="IPR016197">
    <property type="entry name" value="Chromo-like_dom_sf"/>
</dbReference>
<dbReference type="GO" id="GO:0006338">
    <property type="term" value="P:chromatin remodeling"/>
    <property type="evidence" value="ECO:0007669"/>
    <property type="project" value="UniProtKB-ARBA"/>
</dbReference>
<feature type="compositionally biased region" description="Polar residues" evidence="2">
    <location>
        <begin position="189"/>
        <end position="203"/>
    </location>
</feature>
<feature type="region of interest" description="Disordered" evidence="2">
    <location>
        <begin position="148"/>
        <end position="395"/>
    </location>
</feature>
<dbReference type="EMBL" id="MU006614">
    <property type="protein sequence ID" value="KAF2742168.1"/>
    <property type="molecule type" value="Genomic_DNA"/>
</dbReference>
<evidence type="ECO:0000256" key="1">
    <source>
        <dbReference type="ARBA" id="ARBA00011353"/>
    </source>
</evidence>
<proteinExistence type="predicted"/>
<feature type="compositionally biased region" description="Polar residues" evidence="2">
    <location>
        <begin position="827"/>
        <end position="836"/>
    </location>
</feature>
<dbReference type="SUPFAM" id="SSF54160">
    <property type="entry name" value="Chromo domain-like"/>
    <property type="match status" value="1"/>
</dbReference>
<evidence type="ECO:0000256" key="2">
    <source>
        <dbReference type="SAM" id="MobiDB-lite"/>
    </source>
</evidence>